<dbReference type="FunFam" id="3.30.40.10:FF:000233">
    <property type="entry name" value="RING-H2 finger protein ATL54"/>
    <property type="match status" value="1"/>
</dbReference>
<dbReference type="SUPFAM" id="SSF57850">
    <property type="entry name" value="RING/U-box"/>
    <property type="match status" value="1"/>
</dbReference>
<comment type="subcellular location">
    <subcellularLocation>
        <location evidence="2">Membrane</location>
        <topology evidence="2">Single-pass membrane protein</topology>
    </subcellularLocation>
</comment>
<evidence type="ECO:0000256" key="3">
    <source>
        <dbReference type="ARBA" id="ARBA00004906"/>
    </source>
</evidence>
<evidence type="ECO:0000256" key="9">
    <source>
        <dbReference type="ARBA" id="ARBA00022786"/>
    </source>
</evidence>
<evidence type="ECO:0000256" key="4">
    <source>
        <dbReference type="ARBA" id="ARBA00012483"/>
    </source>
</evidence>
<evidence type="ECO:0000256" key="11">
    <source>
        <dbReference type="ARBA" id="ARBA00022989"/>
    </source>
</evidence>
<dbReference type="InterPro" id="IPR013083">
    <property type="entry name" value="Znf_RING/FYVE/PHD"/>
</dbReference>
<keyword evidence="20" id="KW-1185">Reference proteome</keyword>
<comment type="similarity">
    <text evidence="13">Belongs to the RING-type zinc finger family. ATL subfamily.</text>
</comment>
<dbReference type="CDD" id="cd16461">
    <property type="entry name" value="RING-H2_EL5-like"/>
    <property type="match status" value="1"/>
</dbReference>
<dbReference type="GO" id="GO:0016020">
    <property type="term" value="C:membrane"/>
    <property type="evidence" value="ECO:0007669"/>
    <property type="project" value="UniProtKB-SubCell"/>
</dbReference>
<evidence type="ECO:0000256" key="6">
    <source>
        <dbReference type="ARBA" id="ARBA00022692"/>
    </source>
</evidence>
<keyword evidence="9" id="KW-0833">Ubl conjugation pathway</keyword>
<evidence type="ECO:0000313" key="20">
    <source>
        <dbReference type="Proteomes" id="UP000077755"/>
    </source>
</evidence>
<evidence type="ECO:0000256" key="7">
    <source>
        <dbReference type="ARBA" id="ARBA00022723"/>
    </source>
</evidence>
<dbReference type="Pfam" id="PF13639">
    <property type="entry name" value="zf-RING_2"/>
    <property type="match status" value="1"/>
</dbReference>
<reference evidence="19" key="2">
    <citation type="submission" date="2022-03" db="EMBL/GenBank/DDBJ databases">
        <title>Draft title - Genomic analysis of global carrot germplasm unveils the trajectory of domestication and the origin of high carotenoid orange carrot.</title>
        <authorList>
            <person name="Iorizzo M."/>
            <person name="Ellison S."/>
            <person name="Senalik D."/>
            <person name="Macko-Podgorni A."/>
            <person name="Grzebelus D."/>
            <person name="Bostan H."/>
            <person name="Rolling W."/>
            <person name="Curaba J."/>
            <person name="Simon P."/>
        </authorList>
    </citation>
    <scope>NUCLEOTIDE SEQUENCE</scope>
    <source>
        <tissue evidence="19">Leaf</tissue>
    </source>
</reference>
<dbReference type="Gene3D" id="3.30.40.10">
    <property type="entry name" value="Zinc/RING finger domain, C3HC4 (zinc finger)"/>
    <property type="match status" value="1"/>
</dbReference>
<evidence type="ECO:0000256" key="14">
    <source>
        <dbReference type="PROSITE-ProRule" id="PRU00175"/>
    </source>
</evidence>
<dbReference type="GO" id="GO:0016567">
    <property type="term" value="P:protein ubiquitination"/>
    <property type="evidence" value="ECO:0007669"/>
    <property type="project" value="UniProtKB-UniPathway"/>
</dbReference>
<dbReference type="KEGG" id="dcr:108208719"/>
<dbReference type="OrthoDB" id="9984778at2759"/>
<dbReference type="InterPro" id="IPR044600">
    <property type="entry name" value="ATL1/ATL16-like"/>
</dbReference>
<gene>
    <name evidence="18" type="ORF">DCAR_008255</name>
    <name evidence="19" type="ORF">DCAR_0209336</name>
</gene>
<dbReference type="PANTHER" id="PTHR46913">
    <property type="entry name" value="RING-H2 FINGER PROTEIN ATL16"/>
    <property type="match status" value="1"/>
</dbReference>
<dbReference type="PROSITE" id="PS50089">
    <property type="entry name" value="ZF_RING_2"/>
    <property type="match status" value="1"/>
</dbReference>
<feature type="region of interest" description="Disordered" evidence="15">
    <location>
        <begin position="226"/>
        <end position="259"/>
    </location>
</feature>
<evidence type="ECO:0000256" key="16">
    <source>
        <dbReference type="SAM" id="Phobius"/>
    </source>
</evidence>
<evidence type="ECO:0000256" key="10">
    <source>
        <dbReference type="ARBA" id="ARBA00022833"/>
    </source>
</evidence>
<dbReference type="EC" id="2.3.2.27" evidence="4"/>
<evidence type="ECO:0000256" key="15">
    <source>
        <dbReference type="SAM" id="MobiDB-lite"/>
    </source>
</evidence>
<dbReference type="GO" id="GO:0061630">
    <property type="term" value="F:ubiquitin protein ligase activity"/>
    <property type="evidence" value="ECO:0007669"/>
    <property type="project" value="UniProtKB-EC"/>
</dbReference>
<keyword evidence="12 16" id="KW-0472">Membrane</keyword>
<evidence type="ECO:0000313" key="19">
    <source>
        <dbReference type="EMBL" id="WOG90095.1"/>
    </source>
</evidence>
<keyword evidence="8 14" id="KW-0863">Zinc-finger</keyword>
<dbReference type="AlphaFoldDB" id="A0A166F759"/>
<evidence type="ECO:0000256" key="1">
    <source>
        <dbReference type="ARBA" id="ARBA00000900"/>
    </source>
</evidence>
<evidence type="ECO:0000256" key="2">
    <source>
        <dbReference type="ARBA" id="ARBA00004167"/>
    </source>
</evidence>
<dbReference type="UniPathway" id="UPA00143"/>
<comment type="pathway">
    <text evidence="3">Protein modification; protein ubiquitination.</text>
</comment>
<dbReference type="GO" id="GO:0008270">
    <property type="term" value="F:zinc ion binding"/>
    <property type="evidence" value="ECO:0007669"/>
    <property type="project" value="UniProtKB-KW"/>
</dbReference>
<dbReference type="OMA" id="LHEPWNA"/>
<protein>
    <recommendedName>
        <fullName evidence="4">RING-type E3 ubiquitin transferase</fullName>
        <ecNumber evidence="4">2.3.2.27</ecNumber>
    </recommendedName>
</protein>
<dbReference type="SMART" id="SM00184">
    <property type="entry name" value="RING"/>
    <property type="match status" value="1"/>
</dbReference>
<feature type="compositionally biased region" description="Basic and acidic residues" evidence="15">
    <location>
        <begin position="235"/>
        <end position="247"/>
    </location>
</feature>
<evidence type="ECO:0000256" key="13">
    <source>
        <dbReference type="ARBA" id="ARBA00024209"/>
    </source>
</evidence>
<evidence type="ECO:0000256" key="5">
    <source>
        <dbReference type="ARBA" id="ARBA00022679"/>
    </source>
</evidence>
<dbReference type="EMBL" id="LNRQ01000002">
    <property type="protein sequence ID" value="KZN07418.1"/>
    <property type="molecule type" value="Genomic_DNA"/>
</dbReference>
<dbReference type="InterPro" id="IPR001841">
    <property type="entry name" value="Znf_RING"/>
</dbReference>
<accession>A0A166F759</accession>
<dbReference type="Gramene" id="KZN07418">
    <property type="protein sequence ID" value="KZN07418"/>
    <property type="gene ID" value="DCAR_008255"/>
</dbReference>
<evidence type="ECO:0000313" key="18">
    <source>
        <dbReference type="EMBL" id="KZN07418.1"/>
    </source>
</evidence>
<keyword evidence="7" id="KW-0479">Metal-binding</keyword>
<organism evidence="18">
    <name type="scientific">Daucus carota subsp. sativus</name>
    <name type="common">Carrot</name>
    <dbReference type="NCBI Taxonomy" id="79200"/>
    <lineage>
        <taxon>Eukaryota</taxon>
        <taxon>Viridiplantae</taxon>
        <taxon>Streptophyta</taxon>
        <taxon>Embryophyta</taxon>
        <taxon>Tracheophyta</taxon>
        <taxon>Spermatophyta</taxon>
        <taxon>Magnoliopsida</taxon>
        <taxon>eudicotyledons</taxon>
        <taxon>Gunneridae</taxon>
        <taxon>Pentapetalae</taxon>
        <taxon>asterids</taxon>
        <taxon>campanulids</taxon>
        <taxon>Apiales</taxon>
        <taxon>Apiaceae</taxon>
        <taxon>Apioideae</taxon>
        <taxon>Scandiceae</taxon>
        <taxon>Daucinae</taxon>
        <taxon>Daucus</taxon>
        <taxon>Daucus sect. Daucus</taxon>
    </lineage>
</organism>
<name>A0A166F759_DAUCS</name>
<dbReference type="EMBL" id="CP093344">
    <property type="protein sequence ID" value="WOG90095.1"/>
    <property type="molecule type" value="Genomic_DNA"/>
</dbReference>
<comment type="catalytic activity">
    <reaction evidence="1">
        <text>S-ubiquitinyl-[E2 ubiquitin-conjugating enzyme]-L-cysteine + [acceptor protein]-L-lysine = [E2 ubiquitin-conjugating enzyme]-L-cysteine + N(6)-ubiquitinyl-[acceptor protein]-L-lysine.</text>
        <dbReference type="EC" id="2.3.2.27"/>
    </reaction>
</comment>
<proteinExistence type="inferred from homology"/>
<keyword evidence="6 16" id="KW-0812">Transmembrane</keyword>
<evidence type="ECO:0000256" key="8">
    <source>
        <dbReference type="ARBA" id="ARBA00022771"/>
    </source>
</evidence>
<dbReference type="PANTHER" id="PTHR46913:SF22">
    <property type="entry name" value="RING-TYPE E3 UBIQUITIN TRANSFERASE"/>
    <property type="match status" value="1"/>
</dbReference>
<keyword evidence="5" id="KW-0808">Transferase</keyword>
<evidence type="ECO:0000256" key="12">
    <source>
        <dbReference type="ARBA" id="ARBA00023136"/>
    </source>
</evidence>
<keyword evidence="11 16" id="KW-1133">Transmembrane helix</keyword>
<feature type="transmembrane region" description="Helical" evidence="16">
    <location>
        <begin position="52"/>
        <end position="75"/>
    </location>
</feature>
<sequence>MGSLDSTETLVPYMKTTDCSQGFCSSYCPQWCYVIFPPPPFVFSDENSSPSFSPLVVAIIGILASAFLLVSYYAIVSKFCGSMDSTRREIHNYPSVDLEGNYGPSNHEPWHVSGDGLDEVMIKSITVFEYKKGDGLIEGTECSVCLSEFQESENLRLLPKCSHAFHVKCIDTWLRAHSNCPLCRGDVVNLSTLTLQPPLPVPEAPMNPGIYFQGHRETDIAEADVAEEELTEADEIPKTPARADRDLGNPADGDPIPETGEAEYQQIRRSVSMSNLCQARVSIADVMCMDQDEEDSEFMSEDAGSSIAE</sequence>
<feature type="domain" description="RING-type" evidence="17">
    <location>
        <begin position="142"/>
        <end position="184"/>
    </location>
</feature>
<dbReference type="Proteomes" id="UP000077755">
    <property type="component" value="Chromosome 2"/>
</dbReference>
<evidence type="ECO:0000259" key="17">
    <source>
        <dbReference type="PROSITE" id="PS50089"/>
    </source>
</evidence>
<keyword evidence="10" id="KW-0862">Zinc</keyword>
<reference evidence="18" key="1">
    <citation type="journal article" date="2016" name="Nat. Genet.">
        <title>A high-quality carrot genome assembly provides new insights into carotenoid accumulation and asterid genome evolution.</title>
        <authorList>
            <person name="Iorizzo M."/>
            <person name="Ellison S."/>
            <person name="Senalik D."/>
            <person name="Zeng P."/>
            <person name="Satapoomin P."/>
            <person name="Huang J."/>
            <person name="Bowman M."/>
            <person name="Iovene M."/>
            <person name="Sanseverino W."/>
            <person name="Cavagnaro P."/>
            <person name="Yildiz M."/>
            <person name="Macko-Podgorni A."/>
            <person name="Moranska E."/>
            <person name="Grzebelus E."/>
            <person name="Grzebelus D."/>
            <person name="Ashrafi H."/>
            <person name="Zheng Z."/>
            <person name="Cheng S."/>
            <person name="Spooner D."/>
            <person name="Van Deynze A."/>
            <person name="Simon P."/>
        </authorList>
    </citation>
    <scope>NUCLEOTIDE SEQUENCE [LARGE SCALE GENOMIC DNA]</scope>
    <source>
        <tissue evidence="18">Leaf</tissue>
    </source>
</reference>